<name>A0A1W1V3J5_DESTI</name>
<dbReference type="InterPro" id="IPR009229">
    <property type="entry name" value="AgrD"/>
</dbReference>
<organism evidence="1 2">
    <name type="scientific">Desulfonispora thiosulfatigenes DSM 11270</name>
    <dbReference type="NCBI Taxonomy" id="656914"/>
    <lineage>
        <taxon>Bacteria</taxon>
        <taxon>Bacillati</taxon>
        <taxon>Bacillota</taxon>
        <taxon>Clostridia</taxon>
        <taxon>Eubacteriales</taxon>
        <taxon>Peptococcaceae</taxon>
        <taxon>Desulfonispora</taxon>
    </lineage>
</organism>
<evidence type="ECO:0000313" key="1">
    <source>
        <dbReference type="EMBL" id="SMB87939.1"/>
    </source>
</evidence>
<proteinExistence type="predicted"/>
<reference evidence="1 2" key="1">
    <citation type="submission" date="2017-04" db="EMBL/GenBank/DDBJ databases">
        <authorList>
            <person name="Afonso C.L."/>
            <person name="Miller P.J."/>
            <person name="Scott M.A."/>
            <person name="Spackman E."/>
            <person name="Goraichik I."/>
            <person name="Dimitrov K.M."/>
            <person name="Suarez D.L."/>
            <person name="Swayne D.E."/>
        </authorList>
    </citation>
    <scope>NUCLEOTIDE SEQUENCE [LARGE SCALE GENOMIC DNA]</scope>
    <source>
        <strain evidence="1 2">DSM 11270</strain>
    </source>
</reference>
<dbReference type="OrthoDB" id="1809626at2"/>
<dbReference type="AlphaFoldDB" id="A0A1W1V3J5"/>
<dbReference type="EMBL" id="FWWT01000015">
    <property type="protein sequence ID" value="SMB87939.1"/>
    <property type="molecule type" value="Genomic_DNA"/>
</dbReference>
<dbReference type="STRING" id="656914.SAMN00017405_1799"/>
<accession>A0A1W1V3J5</accession>
<keyword evidence="2" id="KW-1185">Reference proteome</keyword>
<sequence>MKNLFYRFSGVAIAALFVVAKFGASTMCMFGHYQPETPKSLQK</sequence>
<dbReference type="Proteomes" id="UP000192731">
    <property type="component" value="Unassembled WGS sequence"/>
</dbReference>
<dbReference type="RefSeq" id="WP_084052783.1">
    <property type="nucleotide sequence ID" value="NZ_FWWT01000015.1"/>
</dbReference>
<protein>
    <submittedName>
        <fullName evidence="1">Cyclic lactone autoinducer peptide</fullName>
    </submittedName>
</protein>
<dbReference type="NCBIfam" id="TIGR04223">
    <property type="entry name" value="quorum_AgrD"/>
    <property type="match status" value="1"/>
</dbReference>
<gene>
    <name evidence="1" type="ORF">SAMN00017405_1799</name>
</gene>
<evidence type="ECO:0000313" key="2">
    <source>
        <dbReference type="Proteomes" id="UP000192731"/>
    </source>
</evidence>